<dbReference type="InterPro" id="IPR016093">
    <property type="entry name" value="MIR_motif"/>
</dbReference>
<feature type="transmembrane region" description="Helical" evidence="18">
    <location>
        <begin position="474"/>
        <end position="490"/>
    </location>
</feature>
<dbReference type="SUPFAM" id="SSF82109">
    <property type="entry name" value="MIR domain"/>
    <property type="match status" value="2"/>
</dbReference>
<feature type="transmembrane region" description="Helical" evidence="18">
    <location>
        <begin position="533"/>
        <end position="566"/>
    </location>
</feature>
<dbReference type="InterPro" id="IPR036300">
    <property type="entry name" value="MIR_dom_sf"/>
</dbReference>
<dbReference type="PROSITE" id="PS50919">
    <property type="entry name" value="MIR"/>
    <property type="match status" value="5"/>
</dbReference>
<feature type="transmembrane region" description="Helical" evidence="18">
    <location>
        <begin position="502"/>
        <end position="521"/>
    </location>
</feature>
<feature type="transmembrane region" description="Helical" evidence="18">
    <location>
        <begin position="364"/>
        <end position="382"/>
    </location>
</feature>
<evidence type="ECO:0000256" key="10">
    <source>
        <dbReference type="ARBA" id="ARBA00022989"/>
    </source>
</evidence>
<keyword evidence="9" id="KW-0256">Endoplasmic reticulum</keyword>
<dbReference type="GO" id="GO:0005789">
    <property type="term" value="C:endoplasmic reticulum membrane"/>
    <property type="evidence" value="ECO:0007669"/>
    <property type="project" value="UniProtKB-SubCell"/>
</dbReference>
<dbReference type="GO" id="GO:0004169">
    <property type="term" value="F:dolichyl-phosphate-mannose-protein mannosyltransferase activity"/>
    <property type="evidence" value="ECO:0007669"/>
    <property type="project" value="UniProtKB-EC"/>
</dbReference>
<dbReference type="EC" id="2.4.1.109" evidence="4"/>
<dbReference type="Pfam" id="PF02366">
    <property type="entry name" value="PMT"/>
    <property type="match status" value="2"/>
</dbReference>
<proteinExistence type="inferred from homology"/>
<evidence type="ECO:0000256" key="12">
    <source>
        <dbReference type="ARBA" id="ARBA00039583"/>
    </source>
</evidence>
<evidence type="ECO:0000256" key="4">
    <source>
        <dbReference type="ARBA" id="ARBA00012839"/>
    </source>
</evidence>
<dbReference type="SMART" id="SM00472">
    <property type="entry name" value="MIR"/>
    <property type="match status" value="6"/>
</dbReference>
<dbReference type="Proteomes" id="UP000789390">
    <property type="component" value="Unassembled WGS sequence"/>
</dbReference>
<feature type="transmembrane region" description="Helical" evidence="18">
    <location>
        <begin position="44"/>
        <end position="65"/>
    </location>
</feature>
<evidence type="ECO:0000256" key="11">
    <source>
        <dbReference type="ARBA" id="ARBA00023136"/>
    </source>
</evidence>
<evidence type="ECO:0000256" key="17">
    <source>
        <dbReference type="ARBA" id="ARBA00081085"/>
    </source>
</evidence>
<comment type="subunit">
    <text evidence="16">Interacts with Rt/POMT1.</text>
</comment>
<evidence type="ECO:0000256" key="8">
    <source>
        <dbReference type="ARBA" id="ARBA00022737"/>
    </source>
</evidence>
<dbReference type="InterPro" id="IPR032421">
    <property type="entry name" value="PMT_4TMC"/>
</dbReference>
<keyword evidence="11 18" id="KW-0472">Membrane</keyword>
<feature type="transmembrane region" description="Helical" evidence="18">
    <location>
        <begin position="952"/>
        <end position="970"/>
    </location>
</feature>
<evidence type="ECO:0000256" key="7">
    <source>
        <dbReference type="ARBA" id="ARBA00022692"/>
    </source>
</evidence>
<dbReference type="PANTHER" id="PTHR10050">
    <property type="entry name" value="DOLICHYL-PHOSPHATE-MANNOSE--PROTEIN MANNOSYLTRANSFERASE"/>
    <property type="match status" value="1"/>
</dbReference>
<feature type="transmembrane region" description="Helical" evidence="18">
    <location>
        <begin position="7"/>
        <end position="24"/>
    </location>
</feature>
<dbReference type="CDD" id="cd23282">
    <property type="entry name" value="beta-trefoil_MIR_POMT2"/>
    <property type="match status" value="2"/>
</dbReference>
<evidence type="ECO:0000256" key="15">
    <source>
        <dbReference type="ARBA" id="ARBA00059310"/>
    </source>
</evidence>
<dbReference type="PANTHER" id="PTHR10050:SF46">
    <property type="entry name" value="PROTEIN O-MANNOSYL-TRANSFERASE 2"/>
    <property type="match status" value="1"/>
</dbReference>
<feature type="domain" description="MIR" evidence="19">
    <location>
        <begin position="166"/>
        <end position="222"/>
    </location>
</feature>
<name>A0A8J2WN10_9CRUS</name>
<evidence type="ECO:0000256" key="3">
    <source>
        <dbReference type="ARBA" id="ARBA00007222"/>
    </source>
</evidence>
<dbReference type="Gene3D" id="2.80.10.50">
    <property type="match status" value="2"/>
</dbReference>
<feature type="domain" description="MIR" evidence="19">
    <location>
        <begin position="772"/>
        <end position="828"/>
    </location>
</feature>
<feature type="domain" description="MIR" evidence="19">
    <location>
        <begin position="99"/>
        <end position="153"/>
    </location>
</feature>
<keyword evidence="10 18" id="KW-1133">Transmembrane helix</keyword>
<comment type="caution">
    <text evidence="20">The sequence shown here is derived from an EMBL/GenBank/DDBJ whole genome shotgun (WGS) entry which is preliminary data.</text>
</comment>
<protein>
    <recommendedName>
        <fullName evidence="12">Protein O-mannosyl-transferase 2</fullName>
        <ecNumber evidence="4">2.4.1.109</ecNumber>
    </recommendedName>
    <alternativeName>
        <fullName evidence="17">Protein twisted</fullName>
    </alternativeName>
</protein>
<comment type="subcellular location">
    <subcellularLocation>
        <location evidence="1">Endoplasmic reticulum membrane</location>
        <topology evidence="1">Multi-pass membrane protein</topology>
    </subcellularLocation>
</comment>
<dbReference type="FunFam" id="2.80.10.50:FF:000069">
    <property type="entry name" value="O-mannosyl-transferase"/>
    <property type="match status" value="1"/>
</dbReference>
<feature type="domain" description="MIR" evidence="19">
    <location>
        <begin position="642"/>
        <end position="698"/>
    </location>
</feature>
<evidence type="ECO:0000256" key="18">
    <source>
        <dbReference type="SAM" id="Phobius"/>
    </source>
</evidence>
<dbReference type="EMBL" id="CAKKLH010000325">
    <property type="protein sequence ID" value="CAH0112391.1"/>
    <property type="molecule type" value="Genomic_DNA"/>
</dbReference>
<keyword evidence="7 18" id="KW-0812">Transmembrane</keyword>
<dbReference type="InterPro" id="IPR027005">
    <property type="entry name" value="PMT-like"/>
</dbReference>
<gene>
    <name evidence="20" type="ORF">DGAL_LOCUS16106</name>
</gene>
<dbReference type="Pfam" id="PF02815">
    <property type="entry name" value="MIR"/>
    <property type="match status" value="2"/>
</dbReference>
<keyword evidence="5" id="KW-0328">Glycosyltransferase</keyword>
<organism evidence="20 21">
    <name type="scientific">Daphnia galeata</name>
    <dbReference type="NCBI Taxonomy" id="27404"/>
    <lineage>
        <taxon>Eukaryota</taxon>
        <taxon>Metazoa</taxon>
        <taxon>Ecdysozoa</taxon>
        <taxon>Arthropoda</taxon>
        <taxon>Crustacea</taxon>
        <taxon>Branchiopoda</taxon>
        <taxon>Diplostraca</taxon>
        <taxon>Cladocera</taxon>
        <taxon>Anomopoda</taxon>
        <taxon>Daphniidae</taxon>
        <taxon>Daphnia</taxon>
    </lineage>
</organism>
<dbReference type="AlphaFoldDB" id="A0A8J2WN10"/>
<feature type="transmembrane region" description="Helical" evidence="18">
    <location>
        <begin position="587"/>
        <end position="608"/>
    </location>
</feature>
<feature type="transmembrane region" description="Helical" evidence="18">
    <location>
        <begin position="1016"/>
        <end position="1036"/>
    </location>
</feature>
<evidence type="ECO:0000256" key="16">
    <source>
        <dbReference type="ARBA" id="ARBA00062278"/>
    </source>
</evidence>
<feature type="transmembrane region" description="Helical" evidence="18">
    <location>
        <begin position="901"/>
        <end position="919"/>
    </location>
</feature>
<evidence type="ECO:0000256" key="14">
    <source>
        <dbReference type="ARBA" id="ARBA00045102"/>
    </source>
</evidence>
<evidence type="ECO:0000256" key="9">
    <source>
        <dbReference type="ARBA" id="ARBA00022824"/>
    </source>
</evidence>
<dbReference type="InterPro" id="IPR003342">
    <property type="entry name" value="ArnT-like_N"/>
</dbReference>
<keyword evidence="8" id="KW-0677">Repeat</keyword>
<accession>A0A8J2WN10</accession>
<evidence type="ECO:0000313" key="20">
    <source>
        <dbReference type="EMBL" id="CAH0112391.1"/>
    </source>
</evidence>
<dbReference type="OrthoDB" id="5561486at2759"/>
<dbReference type="Pfam" id="PF16192">
    <property type="entry name" value="PMT_4TMC"/>
    <property type="match status" value="1"/>
</dbReference>
<evidence type="ECO:0000259" key="19">
    <source>
        <dbReference type="PROSITE" id="PS50919"/>
    </source>
</evidence>
<reference evidence="20" key="1">
    <citation type="submission" date="2021-11" db="EMBL/GenBank/DDBJ databases">
        <authorList>
            <person name="Schell T."/>
        </authorList>
    </citation>
    <scope>NUCLEOTIDE SEQUENCE</scope>
    <source>
        <strain evidence="20">M5</strain>
    </source>
</reference>
<keyword evidence="6" id="KW-0808">Transferase</keyword>
<feature type="domain" description="MIR" evidence="19">
    <location>
        <begin position="711"/>
        <end position="767"/>
    </location>
</feature>
<comment type="function">
    <text evidence="15">Rt/POMT1 and tw/POMT2 function as a protein O-mannosyltransferase in association with each other to generate and maintain normal muscle development.</text>
</comment>
<comment type="catalytic activity">
    <reaction evidence="13">
        <text>a di-trans,poly-cis-dolichyl beta-D-mannosyl phosphate + L-threonyl-[protein] = 3-O-(alpha-D-mannosyl)-L-threonyl-[protein] + a di-trans,poly-cis-dolichyl phosphate + H(+)</text>
        <dbReference type="Rhea" id="RHEA:53396"/>
        <dbReference type="Rhea" id="RHEA-COMP:11060"/>
        <dbReference type="Rhea" id="RHEA-COMP:13547"/>
        <dbReference type="Rhea" id="RHEA-COMP:19498"/>
        <dbReference type="Rhea" id="RHEA-COMP:19501"/>
        <dbReference type="ChEBI" id="CHEBI:15378"/>
        <dbReference type="ChEBI" id="CHEBI:30013"/>
        <dbReference type="ChEBI" id="CHEBI:57683"/>
        <dbReference type="ChEBI" id="CHEBI:58211"/>
        <dbReference type="ChEBI" id="CHEBI:137323"/>
        <dbReference type="EC" id="2.4.1.109"/>
    </reaction>
</comment>
<evidence type="ECO:0000256" key="5">
    <source>
        <dbReference type="ARBA" id="ARBA00022676"/>
    </source>
</evidence>
<evidence type="ECO:0000256" key="6">
    <source>
        <dbReference type="ARBA" id="ARBA00022679"/>
    </source>
</evidence>
<evidence type="ECO:0000256" key="13">
    <source>
        <dbReference type="ARBA" id="ARBA00045085"/>
    </source>
</evidence>
<comment type="catalytic activity">
    <reaction evidence="14">
        <text>a di-trans,poly-cis-dolichyl beta-D-mannosyl phosphate + L-seryl-[protein] = 3-O-(alpha-D-mannosyl)-L-seryl-[protein] + a di-trans,poly-cis-dolichyl phosphate + H(+)</text>
        <dbReference type="Rhea" id="RHEA:17377"/>
        <dbReference type="Rhea" id="RHEA-COMP:9863"/>
        <dbReference type="Rhea" id="RHEA-COMP:13546"/>
        <dbReference type="Rhea" id="RHEA-COMP:19498"/>
        <dbReference type="Rhea" id="RHEA-COMP:19501"/>
        <dbReference type="ChEBI" id="CHEBI:15378"/>
        <dbReference type="ChEBI" id="CHEBI:29999"/>
        <dbReference type="ChEBI" id="CHEBI:57683"/>
        <dbReference type="ChEBI" id="CHEBI:58211"/>
        <dbReference type="ChEBI" id="CHEBI:137321"/>
        <dbReference type="EC" id="2.4.1.109"/>
    </reaction>
</comment>
<dbReference type="UniPathway" id="UPA00378"/>
<evidence type="ECO:0000313" key="21">
    <source>
        <dbReference type="Proteomes" id="UP000789390"/>
    </source>
</evidence>
<comment type="similarity">
    <text evidence="3">Belongs to the glycosyltransferase 39 family.</text>
</comment>
<evidence type="ECO:0000256" key="1">
    <source>
        <dbReference type="ARBA" id="ARBA00004477"/>
    </source>
</evidence>
<sequence length="1065" mass="121799">MAGSFSIKFVGLFLVFLVGIRAIYDLWIILGDMSRPVTYTVKHFLARALCLIALPVALYVAIFYVHLRILHLGGEEDEFYSSAFQVSLKGNMFHNSTGPREVAYGAVIRLKNNVLEGQYLHSHRQLYPVGARQQQITTVYIRDPNNRWFIKRHNQSSPLWNATDPIDFVRNGDLVRIEHRTTGRNIHVHRGPAPISNKMYQVTGYGVKGEGNDDDFWRIEIEGAKEGEILEIVRHSFRLVSPNNKCVLTSTTKNLPEWGFGSAEVACNPKIHDDRAYWHIDDNRYPRLPNVSYTIYELSFFQRFIESHQNMFMGNAGFRPRISDFQSRPWMWPINFRGQFFSVEGAVIYLLGNPIICGKTNVGMWWTLFGLILIATIATRFYKLDQPDHICWDETHFGKFGGYYINRTFFFDVHPPLGKMLIGLFGYLDGYNATFAFEKPGDKYEDYPYMGMRAGCAIMGALLVPLSFLTVWEMTFSLSAATFAGISILLDHGMLTLNRYILLDPPLLFFISASVYATVKFHNQRHRAFSFPWWFWLSATGAMLVGSVAVKFVGVFVVFLVGFRAIADLWEILGDLSRPVSYTVKHFMARALCLIAFPVVLYMGIFYIHLQVLYLSGPGDGYFSSAFQTHLEGNFLHNASTPREVAYGSLLTLKNSVTGGGYLHSHMHLYPAGVGAKQQQVTTYSHKDGNNRWFIKKFNKPTPLWNSTDPIELVRNGDLIRLEHRPTRRNLHSHKEPAPVSRKHYQVTGYGENGTGDANDVWRLVIESGAENEPLETMRHKFKLVHYLQNCVLSTTKKTLPKWGYEQQEVTCNPNLRDAAAVWNVEDNRFPRLPNVSFSAYKLNYLQRFLEAHAVMFSGNAGLKPKDGELTSRPWMWPINLRGQFFSAGEGVKIYLLGNPIIWWGNLIFMAFYLTLFVVKSIRDRRGIISSPQQLGECIFVSYSKDFDSERALSACGWLYIGWLLHYVPFWGMGRILYFHHYFPALLFSSMMSGVVIDYLIESIPAILPSGIRNSAYHLLMGLIVSSLVYSFYLFAPLTYGMSNGPSTEPNSTMHGMRWLETWEF</sequence>
<keyword evidence="21" id="KW-1185">Reference proteome</keyword>
<comment type="pathway">
    <text evidence="2">Protein modification; protein glycosylation.</text>
</comment>
<evidence type="ECO:0000256" key="2">
    <source>
        <dbReference type="ARBA" id="ARBA00004922"/>
    </source>
</evidence>
<feature type="transmembrane region" description="Helical" evidence="18">
    <location>
        <begin position="982"/>
        <end position="1004"/>
    </location>
</feature>
<dbReference type="FunFam" id="2.80.10.50:FF:000026">
    <property type="entry name" value="Blast:Protein O-mannosyl-transferase 2"/>
    <property type="match status" value="1"/>
</dbReference>